<dbReference type="RefSeq" id="WP_075665605.1">
    <property type="nucleotide sequence ID" value="NZ_LBFC01000010.1"/>
</dbReference>
<accession>A0ABX3II59</accession>
<dbReference type="EMBL" id="LBFC01000010">
    <property type="protein sequence ID" value="ONN27525.1"/>
    <property type="molecule type" value="Genomic_DNA"/>
</dbReference>
<protein>
    <submittedName>
        <fullName evidence="1">Uncharacterized protein</fullName>
    </submittedName>
</protein>
<keyword evidence="2" id="KW-1185">Reference proteome</keyword>
<reference evidence="1 2" key="1">
    <citation type="submission" date="2015-06" db="EMBL/GenBank/DDBJ databases">
        <title>Genome sequencing of Thermotogales isolates from hydrothermal vents.</title>
        <authorList>
            <person name="Haverkamp T.H."/>
            <person name="Kublanov I.V."/>
            <person name="Nesbo C.L."/>
        </authorList>
    </citation>
    <scope>NUCLEOTIDE SEQUENCE [LARGE SCALE GENOMIC DNA]</scope>
    <source>
        <strain evidence="2">ik275mar</strain>
    </source>
</reference>
<gene>
    <name evidence="1" type="ORF">XJ44_03100</name>
</gene>
<dbReference type="Proteomes" id="UP000242616">
    <property type="component" value="Unassembled WGS sequence"/>
</dbReference>
<sequence length="185" mass="21648">MEIKVANLELYSVPFRVSMLWNIIYQLKLSVLDLLSKQYQDAHFIFYNALGEYGTYDKVEEILSVYFKDFEILDEKLEFSTSPINNLPVIEKDGKLERLDCETLGIYYLNNLNKLPEKKYSKNILVVNELVDKKRIDALKDDYIVISQNKELDYKNLFERKVLEDIENDTTKAVLLDLLRGGSVC</sequence>
<comment type="caution">
    <text evidence="1">The sequence shown here is derived from an EMBL/GenBank/DDBJ whole genome shotgun (WGS) entry which is preliminary data.</text>
</comment>
<organism evidence="1 2">
    <name type="scientific">Thermosipho affectus</name>
    <dbReference type="NCBI Taxonomy" id="660294"/>
    <lineage>
        <taxon>Bacteria</taxon>
        <taxon>Thermotogati</taxon>
        <taxon>Thermotogota</taxon>
        <taxon>Thermotogae</taxon>
        <taxon>Thermotogales</taxon>
        <taxon>Fervidobacteriaceae</taxon>
        <taxon>Thermosipho</taxon>
    </lineage>
</organism>
<name>A0ABX3II59_9BACT</name>
<proteinExistence type="predicted"/>
<evidence type="ECO:0000313" key="2">
    <source>
        <dbReference type="Proteomes" id="UP000242616"/>
    </source>
</evidence>
<evidence type="ECO:0000313" key="1">
    <source>
        <dbReference type="EMBL" id="ONN27525.1"/>
    </source>
</evidence>